<dbReference type="PROSITE" id="PS00198">
    <property type="entry name" value="4FE4S_FER_1"/>
    <property type="match status" value="1"/>
</dbReference>
<dbReference type="Gene3D" id="3.10.20.600">
    <property type="match status" value="1"/>
</dbReference>
<feature type="domain" description="4Fe-4S ferredoxin-type" evidence="6">
    <location>
        <begin position="621"/>
        <end position="648"/>
    </location>
</feature>
<dbReference type="PROSITE" id="PS51379">
    <property type="entry name" value="4FE4S_FER_2"/>
    <property type="match status" value="2"/>
</dbReference>
<dbReference type="InterPro" id="IPR037207">
    <property type="entry name" value="Nuop51_4Fe4S-bd_sf"/>
</dbReference>
<reference evidence="7" key="1">
    <citation type="journal article" date="2015" name="Genome Announc.">
        <title>Draft Genome Sequence of Bacteroidales Strain TBC1, a Novel Isolate from a Methanogenic Wastewater Treatment System.</title>
        <authorList>
            <person name="Tourlousse D.M."/>
            <person name="Matsuura N."/>
            <person name="Sun L."/>
            <person name="Toyonaga M."/>
            <person name="Kuroda K."/>
            <person name="Ohashi A."/>
            <person name="Cruz R."/>
            <person name="Yamaguchi T."/>
            <person name="Sekiguchi Y."/>
        </authorList>
    </citation>
    <scope>NUCLEOTIDE SEQUENCE [LARGE SCALE GENOMIC DNA]</scope>
    <source>
        <strain evidence="7">TBC1</strain>
    </source>
</reference>
<dbReference type="STRING" id="1678841.TBC1_12735"/>
<name>A0A0S7C6R2_9BACT</name>
<dbReference type="GO" id="GO:0051539">
    <property type="term" value="F:4 iron, 4 sulfur cluster binding"/>
    <property type="evidence" value="ECO:0007669"/>
    <property type="project" value="UniProtKB-KW"/>
</dbReference>
<dbReference type="SUPFAM" id="SSF142019">
    <property type="entry name" value="Nqo1 FMN-binding domain-like"/>
    <property type="match status" value="1"/>
</dbReference>
<dbReference type="Pfam" id="PF10589">
    <property type="entry name" value="NADH_4Fe-4S"/>
    <property type="match status" value="1"/>
</dbReference>
<keyword evidence="5" id="KW-0411">Iron-sulfur</keyword>
<dbReference type="Gene3D" id="6.10.250.1450">
    <property type="match status" value="1"/>
</dbReference>
<dbReference type="Pfam" id="PF01512">
    <property type="entry name" value="Complex1_51K"/>
    <property type="match status" value="1"/>
</dbReference>
<feature type="domain" description="4Fe-4S ferredoxin-type" evidence="6">
    <location>
        <begin position="591"/>
        <end position="620"/>
    </location>
</feature>
<dbReference type="SUPFAM" id="SSF52833">
    <property type="entry name" value="Thioredoxin-like"/>
    <property type="match status" value="1"/>
</dbReference>
<evidence type="ECO:0000256" key="1">
    <source>
        <dbReference type="ARBA" id="ARBA00007523"/>
    </source>
</evidence>
<keyword evidence="7" id="KW-0830">Ubiquinone</keyword>
<comment type="similarity">
    <text evidence="1">Belongs to the complex I 51 kDa subunit family.</text>
</comment>
<dbReference type="InterPro" id="IPR017896">
    <property type="entry name" value="4Fe4S_Fe-S-bd"/>
</dbReference>
<dbReference type="Pfam" id="PF13187">
    <property type="entry name" value="Fer4_9"/>
    <property type="match status" value="1"/>
</dbReference>
<dbReference type="GO" id="GO:0010181">
    <property type="term" value="F:FMN binding"/>
    <property type="evidence" value="ECO:0007669"/>
    <property type="project" value="InterPro"/>
</dbReference>
<evidence type="ECO:0000256" key="2">
    <source>
        <dbReference type="ARBA" id="ARBA00022485"/>
    </source>
</evidence>
<dbReference type="InterPro" id="IPR011538">
    <property type="entry name" value="Nuo51_FMN-bd"/>
</dbReference>
<sequence length="648" mass="71080">MNTLTTMSLKELAGHLLLNAHPGSDPATEEYINRLRRDTVDKPVIYVGTGTCGMVAGAKGTLKAIRQYLTEKSIDAEIIEVGCIGLCIHEPMVDVQLPGKRRIAFSCITENKVEPLLDEILNYEVPAENLLGQYSHPNHEAWDGVKLLGEMPYFRLQNRLVLRNCGIINPYSIEEYIARGGYRSLVRVLRNYAPDKVCDIIEESGLRGRGGGGFPTGRKWKTALNTQDDERYLICNGDESDPGAFMDRAIFEGDPHKLIEGTAIAAYAVNAKKAYIYVRAEYSIAVDRLRQAIQQVNDAGLLGYNILNSGYNLQIQIREGAGAFVCGEETALISSIEGKRGTPRPKPPFPSIRGLFGKPTVVNNVETLANVPAIIENGPSWFSSMGTSTSKGTKVFALAGRIAITGLAEVTMGTSLKDLIYIIAGGVRDGKRLKAIQLGGPSGSCLPEKSLDVLIDYEALLKAGTIMGSGGLVVMDEDTCMVDIAKFFTDFLQRESCGKCIPCREGSRRMHEIMENITRRPVNESGHETLERFKGVMQLENLADVIKDTSLCGLGQTAPNPLLSALKYFREEFEEHIFDRKCRAGVCKDLKVYYIDVEKCTGCTACAKKCPTTAIIGSPRVPHFIIEDKCIGCGICFDVCKFVAVFVK</sequence>
<evidence type="ECO:0000256" key="4">
    <source>
        <dbReference type="ARBA" id="ARBA00023004"/>
    </source>
</evidence>
<dbReference type="FunFam" id="3.40.50.11540:FF:000001">
    <property type="entry name" value="NADH dehydrogenase [ubiquinone] flavoprotein 1, mitochondrial"/>
    <property type="match status" value="1"/>
</dbReference>
<gene>
    <name evidence="7" type="ORF">TBC1_12735</name>
</gene>
<keyword evidence="4" id="KW-0408">Iron</keyword>
<keyword evidence="8" id="KW-1185">Reference proteome</keyword>
<dbReference type="InterPro" id="IPR037225">
    <property type="entry name" value="Nuo51_FMN-bd_sf"/>
</dbReference>
<dbReference type="InterPro" id="IPR001949">
    <property type="entry name" value="NADH-UbQ_OxRdtase_51kDa_CS"/>
</dbReference>
<keyword evidence="3" id="KW-0479">Metal-binding</keyword>
<dbReference type="SUPFAM" id="SSF142984">
    <property type="entry name" value="Nqo1 middle domain-like"/>
    <property type="match status" value="1"/>
</dbReference>
<dbReference type="Proteomes" id="UP000053091">
    <property type="component" value="Unassembled WGS sequence"/>
</dbReference>
<organism evidence="7">
    <name type="scientific">Lentimicrobium saccharophilum</name>
    <dbReference type="NCBI Taxonomy" id="1678841"/>
    <lineage>
        <taxon>Bacteria</taxon>
        <taxon>Pseudomonadati</taxon>
        <taxon>Bacteroidota</taxon>
        <taxon>Bacteroidia</taxon>
        <taxon>Bacteroidales</taxon>
        <taxon>Lentimicrobiaceae</taxon>
        <taxon>Lentimicrobium</taxon>
    </lineage>
</organism>
<dbReference type="InterPro" id="IPR036249">
    <property type="entry name" value="Thioredoxin-like_sf"/>
</dbReference>
<evidence type="ECO:0000313" key="7">
    <source>
        <dbReference type="EMBL" id="GAP44921.1"/>
    </source>
</evidence>
<keyword evidence="2" id="KW-0004">4Fe-4S</keyword>
<dbReference type="SUPFAM" id="SSF54862">
    <property type="entry name" value="4Fe-4S ferredoxins"/>
    <property type="match status" value="1"/>
</dbReference>
<evidence type="ECO:0000259" key="6">
    <source>
        <dbReference type="PROSITE" id="PS51379"/>
    </source>
</evidence>
<dbReference type="Gene3D" id="1.20.1440.230">
    <property type="entry name" value="NADH-ubiquinone oxidoreductase 51kDa subunit, iron-sulphur binding domain"/>
    <property type="match status" value="1"/>
</dbReference>
<proteinExistence type="inferred from homology"/>
<dbReference type="PATRIC" id="fig|1678841.3.peg.3486"/>
<dbReference type="GO" id="GO:0008137">
    <property type="term" value="F:NADH dehydrogenase (ubiquinone) activity"/>
    <property type="evidence" value="ECO:0007669"/>
    <property type="project" value="InterPro"/>
</dbReference>
<dbReference type="Gene3D" id="3.40.50.11540">
    <property type="entry name" value="NADH-ubiquinone oxidoreductase 51kDa subunit"/>
    <property type="match status" value="1"/>
</dbReference>
<dbReference type="Gene3D" id="3.30.70.20">
    <property type="match status" value="1"/>
</dbReference>
<dbReference type="InterPro" id="IPR017900">
    <property type="entry name" value="4Fe4S_Fe_S_CS"/>
</dbReference>
<protein>
    <submittedName>
        <fullName evidence="7">NADH:ubiquinone oxidoreductase, NADH-binding 51 kD subunit</fullName>
    </submittedName>
</protein>
<accession>A0A0S7C6R2</accession>
<dbReference type="Gene3D" id="3.40.30.10">
    <property type="entry name" value="Glutaredoxin"/>
    <property type="match status" value="1"/>
</dbReference>
<evidence type="ECO:0000313" key="8">
    <source>
        <dbReference type="Proteomes" id="UP000053091"/>
    </source>
</evidence>
<dbReference type="PROSITE" id="PS00645">
    <property type="entry name" value="COMPLEX1_51K_2"/>
    <property type="match status" value="1"/>
</dbReference>
<dbReference type="InterPro" id="IPR019575">
    <property type="entry name" value="Nuop51_4Fe4S-bd"/>
</dbReference>
<dbReference type="AlphaFoldDB" id="A0A0S7C6R2"/>
<dbReference type="SUPFAM" id="SSF140490">
    <property type="entry name" value="Nqo1C-terminal domain-like"/>
    <property type="match status" value="1"/>
</dbReference>
<dbReference type="PANTHER" id="PTHR43578">
    <property type="entry name" value="NADH-QUINONE OXIDOREDUCTASE SUBUNIT F"/>
    <property type="match status" value="1"/>
</dbReference>
<dbReference type="GO" id="GO:0046872">
    <property type="term" value="F:metal ion binding"/>
    <property type="evidence" value="ECO:0007669"/>
    <property type="project" value="UniProtKB-KW"/>
</dbReference>
<evidence type="ECO:0000256" key="3">
    <source>
        <dbReference type="ARBA" id="ARBA00022723"/>
    </source>
</evidence>
<dbReference type="CDD" id="cd02980">
    <property type="entry name" value="TRX_Fd_family"/>
    <property type="match status" value="1"/>
</dbReference>
<dbReference type="EMBL" id="DF968183">
    <property type="protein sequence ID" value="GAP44921.1"/>
    <property type="molecule type" value="Genomic_DNA"/>
</dbReference>
<dbReference type="SMART" id="SM00928">
    <property type="entry name" value="NADH_4Fe-4S"/>
    <property type="match status" value="1"/>
</dbReference>
<evidence type="ECO:0000256" key="5">
    <source>
        <dbReference type="ARBA" id="ARBA00023014"/>
    </source>
</evidence>
<dbReference type="PANTHER" id="PTHR43578:SF3">
    <property type="entry name" value="NADH-QUINONE OXIDOREDUCTASE SUBUNIT F"/>
    <property type="match status" value="1"/>
</dbReference>